<reference evidence="2 3" key="1">
    <citation type="submission" date="2020-08" db="EMBL/GenBank/DDBJ databases">
        <title>Edaphobacter telluris sp. nov. and Acidobacterium dinghuensis sp. nov., two acidobacteria isolated from forest soil.</title>
        <authorList>
            <person name="Fu J."/>
            <person name="Qiu L."/>
        </authorList>
    </citation>
    <scope>NUCLEOTIDE SEQUENCE [LARGE SCALE GENOMIC DNA]</scope>
    <source>
        <strain evidence="2">4Y35</strain>
    </source>
</reference>
<dbReference type="Proteomes" id="UP000515312">
    <property type="component" value="Chromosome"/>
</dbReference>
<protein>
    <submittedName>
        <fullName evidence="2">ABC transporter permease</fullName>
    </submittedName>
</protein>
<evidence type="ECO:0000313" key="2">
    <source>
        <dbReference type="EMBL" id="QNI34261.1"/>
    </source>
</evidence>
<feature type="domain" description="MacB-like periplasmic core" evidence="1">
    <location>
        <begin position="22"/>
        <end position="159"/>
    </location>
</feature>
<evidence type="ECO:0000259" key="1">
    <source>
        <dbReference type="Pfam" id="PF12704"/>
    </source>
</evidence>
<evidence type="ECO:0000313" key="3">
    <source>
        <dbReference type="Proteomes" id="UP000515312"/>
    </source>
</evidence>
<dbReference type="AlphaFoldDB" id="A0A7G8BNZ1"/>
<dbReference type="KEGG" id="adin:H7849_10400"/>
<organism evidence="2 3">
    <name type="scientific">Alloacidobacterium dinghuense</name>
    <dbReference type="NCBI Taxonomy" id="2763107"/>
    <lineage>
        <taxon>Bacteria</taxon>
        <taxon>Pseudomonadati</taxon>
        <taxon>Acidobacteriota</taxon>
        <taxon>Terriglobia</taxon>
        <taxon>Terriglobales</taxon>
        <taxon>Acidobacteriaceae</taxon>
        <taxon>Alloacidobacterium</taxon>
    </lineage>
</organism>
<dbReference type="EMBL" id="CP060394">
    <property type="protein sequence ID" value="QNI34261.1"/>
    <property type="molecule type" value="Genomic_DNA"/>
</dbReference>
<gene>
    <name evidence="2" type="ORF">H7849_10400</name>
</gene>
<keyword evidence="3" id="KW-1185">Reference proteome</keyword>
<accession>A0A7G8BNZ1</accession>
<proteinExistence type="predicted"/>
<sequence>MPTLFTGLKFAIRQMLRRPAISIVAILSLSLGISSAISVLSLLEHIVLHPYPYRNADRIVELTYREKLEIEYTPAIFREQIRQLRQAKSIEELIEMDEHPEAETTSGVPQDVDVLFMSGNAFQFFGVPAFLGRIFLPSDAPDNLTPQPVVVLSYQYWQKRSNLARRRSGSSGQTGDSKSCIC</sequence>
<dbReference type="Pfam" id="PF12704">
    <property type="entry name" value="MacB_PCD"/>
    <property type="match status" value="1"/>
</dbReference>
<dbReference type="InterPro" id="IPR025857">
    <property type="entry name" value="MacB_PCD"/>
</dbReference>
<name>A0A7G8BNZ1_9BACT</name>